<dbReference type="AlphaFoldDB" id="A0A1G8BSX6"/>
<dbReference type="STRING" id="335973.SAMN04488693_10134"/>
<dbReference type="OrthoDB" id="3827359at2"/>
<name>A0A1G8BSX6_9MICC</name>
<keyword evidence="2" id="KW-1185">Reference proteome</keyword>
<accession>A0A1G8BSX6</accession>
<dbReference type="EMBL" id="FNDT01000001">
    <property type="protein sequence ID" value="SDH35790.1"/>
    <property type="molecule type" value="Genomic_DNA"/>
</dbReference>
<sequence length="182" mass="19789">MRWKALFEDMEAQLEAAEWGEREAEIADRVRRDQGMVTLAERLRGQVGLTLKVGTSGGDLFEGELTHLGSEWLVLSTAAAETLVRLGAIQHVEGLGRRIAGETSRVQAALGLGSALRTLARERRPVAVHRTDGRGRIEGTIDRVGRDFFEIAAVLPGEVRRSARVTTVYAVPFSGIAAVASR</sequence>
<gene>
    <name evidence="1" type="ORF">SAMN04488693_10134</name>
</gene>
<organism evidence="1 2">
    <name type="scientific">Arthrobacter subterraneus</name>
    <dbReference type="NCBI Taxonomy" id="335973"/>
    <lineage>
        <taxon>Bacteria</taxon>
        <taxon>Bacillati</taxon>
        <taxon>Actinomycetota</taxon>
        <taxon>Actinomycetes</taxon>
        <taxon>Micrococcales</taxon>
        <taxon>Micrococcaceae</taxon>
        <taxon>Arthrobacter</taxon>
    </lineage>
</organism>
<proteinExistence type="predicted"/>
<dbReference type="Proteomes" id="UP000199258">
    <property type="component" value="Unassembled WGS sequence"/>
</dbReference>
<dbReference type="RefSeq" id="WP_090584089.1">
    <property type="nucleotide sequence ID" value="NZ_FNDT01000001.1"/>
</dbReference>
<protein>
    <submittedName>
        <fullName evidence="1">Uncharacterized protein</fullName>
    </submittedName>
</protein>
<evidence type="ECO:0000313" key="1">
    <source>
        <dbReference type="EMBL" id="SDH35790.1"/>
    </source>
</evidence>
<reference evidence="1 2" key="1">
    <citation type="submission" date="2016-10" db="EMBL/GenBank/DDBJ databases">
        <authorList>
            <person name="de Groot N.N."/>
        </authorList>
    </citation>
    <scope>NUCLEOTIDE SEQUENCE [LARGE SCALE GENOMIC DNA]</scope>
    <source>
        <strain evidence="1 2">NP_1H</strain>
    </source>
</reference>
<evidence type="ECO:0000313" key="2">
    <source>
        <dbReference type="Proteomes" id="UP000199258"/>
    </source>
</evidence>